<accession>A0A518DJE6</accession>
<sequence length="525" mass="58230" precursor="true">MRSSGRILLLLSIAAVSRLPAADHFLTIGGGYEPQGNQVSLERNVEFFAQVLAEQRPDNPPHDIYFADGDDRHRDLQFRDPDFDCSPGRRLGIELFGEFDSLDIAYRNHNVQNVLAETSPRRIRDRLRELGRQMSAGDRLMLYATAHGGSGEEKTPYNTTLYTWNHRSVRASELASWLNDLPQTTPVVMVMVQCYAGGFSHVIYNDANPAKDLSPQLRAGFFAQVHDRPAAGCTPDVDKQTYQEYSTYFWAALAGHDRAGVAVTDTDLDGDGVTSMAEAHAYAVCESETVDIPIRTSDEYLRYYSTDGGAALSLYEQANPSSGPQRSPSGELVEAKGPLADLLRHARPIDRAIVDRLLEKLGLDPSGGVEQVERALAQARQQVSRDRRSASRASSNYRRTRDRLASGARREWPELDAELSPMLAALLAERADEFERQVSAMPGYSSLVGQRAEKERTADALLDAKKDEALVLRLEHMLDRVARDANLPKVASPQLVDRYNQLLALESSTLAPLGDGPLQQTTFRE</sequence>
<keyword evidence="4" id="KW-1185">Reference proteome</keyword>
<reference evidence="3 4" key="1">
    <citation type="submission" date="2019-02" db="EMBL/GenBank/DDBJ databases">
        <title>Deep-cultivation of Planctomycetes and their phenomic and genomic characterization uncovers novel biology.</title>
        <authorList>
            <person name="Wiegand S."/>
            <person name="Jogler M."/>
            <person name="Boedeker C."/>
            <person name="Pinto D."/>
            <person name="Vollmers J."/>
            <person name="Rivas-Marin E."/>
            <person name="Kohn T."/>
            <person name="Peeters S.H."/>
            <person name="Heuer A."/>
            <person name="Rast P."/>
            <person name="Oberbeckmann S."/>
            <person name="Bunk B."/>
            <person name="Jeske O."/>
            <person name="Meyerdierks A."/>
            <person name="Storesund J.E."/>
            <person name="Kallscheuer N."/>
            <person name="Luecker S."/>
            <person name="Lage O.M."/>
            <person name="Pohl T."/>
            <person name="Merkel B.J."/>
            <person name="Hornburger P."/>
            <person name="Mueller R.-W."/>
            <person name="Bruemmer F."/>
            <person name="Labrenz M."/>
            <person name="Spormann A.M."/>
            <person name="Op den Camp H."/>
            <person name="Overmann J."/>
            <person name="Amann R."/>
            <person name="Jetten M.S.M."/>
            <person name="Mascher T."/>
            <person name="Medema M.H."/>
            <person name="Devos D.P."/>
            <person name="Kaster A.-K."/>
            <person name="Ovreas L."/>
            <person name="Rohde M."/>
            <person name="Galperin M.Y."/>
            <person name="Jogler C."/>
        </authorList>
    </citation>
    <scope>NUCLEOTIDE SEQUENCE [LARGE SCALE GENOMIC DNA]</scope>
    <source>
        <strain evidence="3 4">Pla175</strain>
    </source>
</reference>
<dbReference type="RefSeq" id="WP_197527137.1">
    <property type="nucleotide sequence ID" value="NZ_CP036291.1"/>
</dbReference>
<feature type="signal peptide" evidence="2">
    <location>
        <begin position="1"/>
        <end position="21"/>
    </location>
</feature>
<name>A0A518DJE6_9BACT</name>
<evidence type="ECO:0000313" key="3">
    <source>
        <dbReference type="EMBL" id="QDU91600.1"/>
    </source>
</evidence>
<organism evidence="3 4">
    <name type="scientific">Pirellulimonas nuda</name>
    <dbReference type="NCBI Taxonomy" id="2528009"/>
    <lineage>
        <taxon>Bacteria</taxon>
        <taxon>Pseudomonadati</taxon>
        <taxon>Planctomycetota</taxon>
        <taxon>Planctomycetia</taxon>
        <taxon>Pirellulales</taxon>
        <taxon>Lacipirellulaceae</taxon>
        <taxon>Pirellulimonas</taxon>
    </lineage>
</organism>
<feature type="chain" id="PRO_5021918709" description="Caspase domain protein" evidence="2">
    <location>
        <begin position="22"/>
        <end position="525"/>
    </location>
</feature>
<evidence type="ECO:0008006" key="5">
    <source>
        <dbReference type="Google" id="ProtNLM"/>
    </source>
</evidence>
<feature type="region of interest" description="Disordered" evidence="1">
    <location>
        <begin position="376"/>
        <end position="407"/>
    </location>
</feature>
<keyword evidence="2" id="KW-0732">Signal</keyword>
<evidence type="ECO:0000256" key="2">
    <source>
        <dbReference type="SAM" id="SignalP"/>
    </source>
</evidence>
<dbReference type="KEGG" id="pnd:Pla175_50300"/>
<gene>
    <name evidence="3" type="ORF">Pla175_50300</name>
</gene>
<evidence type="ECO:0000313" key="4">
    <source>
        <dbReference type="Proteomes" id="UP000317429"/>
    </source>
</evidence>
<dbReference type="EMBL" id="CP036291">
    <property type="protein sequence ID" value="QDU91600.1"/>
    <property type="molecule type" value="Genomic_DNA"/>
</dbReference>
<dbReference type="Gene3D" id="3.40.50.1460">
    <property type="match status" value="1"/>
</dbReference>
<dbReference type="Proteomes" id="UP000317429">
    <property type="component" value="Chromosome"/>
</dbReference>
<proteinExistence type="predicted"/>
<evidence type="ECO:0000256" key="1">
    <source>
        <dbReference type="SAM" id="MobiDB-lite"/>
    </source>
</evidence>
<protein>
    <recommendedName>
        <fullName evidence="5">Caspase domain protein</fullName>
    </recommendedName>
</protein>
<dbReference type="AlphaFoldDB" id="A0A518DJE6"/>